<name>E9HDA7_DAPPU</name>
<accession>E9HDA7</accession>
<dbReference type="EMBL" id="GL732623">
    <property type="protein sequence ID" value="EFX70220.1"/>
    <property type="molecule type" value="Genomic_DNA"/>
</dbReference>
<evidence type="ECO:0000313" key="2">
    <source>
        <dbReference type="EMBL" id="EFX70220.1"/>
    </source>
</evidence>
<feature type="transmembrane region" description="Helical" evidence="1">
    <location>
        <begin position="20"/>
        <end position="40"/>
    </location>
</feature>
<dbReference type="AlphaFoldDB" id="E9HDA7"/>
<protein>
    <submittedName>
        <fullName evidence="2">Uncharacterized protein</fullName>
    </submittedName>
</protein>
<dbReference type="HOGENOM" id="CLU_1788766_0_0_1"/>
<organism evidence="2 3">
    <name type="scientific">Daphnia pulex</name>
    <name type="common">Water flea</name>
    <dbReference type="NCBI Taxonomy" id="6669"/>
    <lineage>
        <taxon>Eukaryota</taxon>
        <taxon>Metazoa</taxon>
        <taxon>Ecdysozoa</taxon>
        <taxon>Arthropoda</taxon>
        <taxon>Crustacea</taxon>
        <taxon>Branchiopoda</taxon>
        <taxon>Diplostraca</taxon>
        <taxon>Cladocera</taxon>
        <taxon>Anomopoda</taxon>
        <taxon>Daphniidae</taxon>
        <taxon>Daphnia</taxon>
    </lineage>
</organism>
<dbReference type="KEGG" id="dpx:DAPPUDRAFT_112868"/>
<keyword evidence="1" id="KW-1133">Transmembrane helix</keyword>
<evidence type="ECO:0000256" key="1">
    <source>
        <dbReference type="SAM" id="Phobius"/>
    </source>
</evidence>
<proteinExistence type="predicted"/>
<reference evidence="2 3" key="1">
    <citation type="journal article" date="2011" name="Science">
        <title>The ecoresponsive genome of Daphnia pulex.</title>
        <authorList>
            <person name="Colbourne J.K."/>
            <person name="Pfrender M.E."/>
            <person name="Gilbert D."/>
            <person name="Thomas W.K."/>
            <person name="Tucker A."/>
            <person name="Oakley T.H."/>
            <person name="Tokishita S."/>
            <person name="Aerts A."/>
            <person name="Arnold G.J."/>
            <person name="Basu M.K."/>
            <person name="Bauer D.J."/>
            <person name="Caceres C.E."/>
            <person name="Carmel L."/>
            <person name="Casola C."/>
            <person name="Choi J.H."/>
            <person name="Detter J.C."/>
            <person name="Dong Q."/>
            <person name="Dusheyko S."/>
            <person name="Eads B.D."/>
            <person name="Frohlich T."/>
            <person name="Geiler-Samerotte K.A."/>
            <person name="Gerlach D."/>
            <person name="Hatcher P."/>
            <person name="Jogdeo S."/>
            <person name="Krijgsveld J."/>
            <person name="Kriventseva E.V."/>
            <person name="Kultz D."/>
            <person name="Laforsch C."/>
            <person name="Lindquist E."/>
            <person name="Lopez J."/>
            <person name="Manak J.R."/>
            <person name="Muller J."/>
            <person name="Pangilinan J."/>
            <person name="Patwardhan R.P."/>
            <person name="Pitluck S."/>
            <person name="Pritham E.J."/>
            <person name="Rechtsteiner A."/>
            <person name="Rho M."/>
            <person name="Rogozin I.B."/>
            <person name="Sakarya O."/>
            <person name="Salamov A."/>
            <person name="Schaack S."/>
            <person name="Shapiro H."/>
            <person name="Shiga Y."/>
            <person name="Skalitzky C."/>
            <person name="Smith Z."/>
            <person name="Souvorov A."/>
            <person name="Sung W."/>
            <person name="Tang Z."/>
            <person name="Tsuchiya D."/>
            <person name="Tu H."/>
            <person name="Vos H."/>
            <person name="Wang M."/>
            <person name="Wolf Y.I."/>
            <person name="Yamagata H."/>
            <person name="Yamada T."/>
            <person name="Ye Y."/>
            <person name="Shaw J.R."/>
            <person name="Andrews J."/>
            <person name="Crease T.J."/>
            <person name="Tang H."/>
            <person name="Lucas S.M."/>
            <person name="Robertson H.M."/>
            <person name="Bork P."/>
            <person name="Koonin E.V."/>
            <person name="Zdobnov E.M."/>
            <person name="Grigoriev I.V."/>
            <person name="Lynch M."/>
            <person name="Boore J.L."/>
        </authorList>
    </citation>
    <scope>NUCLEOTIDE SEQUENCE [LARGE SCALE GENOMIC DNA]</scope>
</reference>
<keyword evidence="1" id="KW-0472">Membrane</keyword>
<gene>
    <name evidence="2" type="ORF">DAPPUDRAFT_112868</name>
</gene>
<dbReference type="InParanoid" id="E9HDA7"/>
<evidence type="ECO:0000313" key="3">
    <source>
        <dbReference type="Proteomes" id="UP000000305"/>
    </source>
</evidence>
<keyword evidence="1" id="KW-0812">Transmembrane</keyword>
<dbReference type="Proteomes" id="UP000000305">
    <property type="component" value="Unassembled WGS sequence"/>
</dbReference>
<keyword evidence="3" id="KW-1185">Reference proteome</keyword>
<sequence>MGRLVRSRLKAGINMRRDSYFLVVSCTSLLLYAICLYTFLHLNGYIGAKNLVAAPSPSATGARGHLDPNAADKNSQFFAAPYLKSQAQFDDGKIHEFQLNVGHPVDWEMRVKGNFGIIFEKTPKDNCVDIFHPFGDKHQTSSMVT</sequence>